<evidence type="ECO:0000256" key="1">
    <source>
        <dbReference type="ARBA" id="ARBA00004167"/>
    </source>
</evidence>
<dbReference type="EMBL" id="CP092864">
    <property type="protein sequence ID" value="UYV64084.1"/>
    <property type="molecule type" value="Genomic_DNA"/>
</dbReference>
<reference evidence="9 10" key="1">
    <citation type="submission" date="2022-01" db="EMBL/GenBank/DDBJ databases">
        <title>A chromosomal length assembly of Cordylochernes scorpioides.</title>
        <authorList>
            <person name="Zeh D."/>
            <person name="Zeh J."/>
        </authorList>
    </citation>
    <scope>NUCLEOTIDE SEQUENCE [LARGE SCALE GENOMIC DNA]</scope>
    <source>
        <strain evidence="9">IN4F17</strain>
        <tissue evidence="9">Whole Body</tissue>
    </source>
</reference>
<proteinExistence type="predicted"/>
<dbReference type="PRINTS" id="PR00261">
    <property type="entry name" value="LDLRECEPTOR"/>
</dbReference>
<dbReference type="Proteomes" id="UP001235939">
    <property type="component" value="Chromosome 02"/>
</dbReference>
<keyword evidence="10" id="KW-1185">Reference proteome</keyword>
<evidence type="ECO:0000256" key="7">
    <source>
        <dbReference type="ARBA" id="ARBA00023157"/>
    </source>
</evidence>
<feature type="disulfide bond" evidence="8">
    <location>
        <begin position="60"/>
        <end position="78"/>
    </location>
</feature>
<organism evidence="9 10">
    <name type="scientific">Cordylochernes scorpioides</name>
    <dbReference type="NCBI Taxonomy" id="51811"/>
    <lineage>
        <taxon>Eukaryota</taxon>
        <taxon>Metazoa</taxon>
        <taxon>Ecdysozoa</taxon>
        <taxon>Arthropoda</taxon>
        <taxon>Chelicerata</taxon>
        <taxon>Arachnida</taxon>
        <taxon>Pseudoscorpiones</taxon>
        <taxon>Cheliferoidea</taxon>
        <taxon>Chernetidae</taxon>
        <taxon>Cordylochernes</taxon>
    </lineage>
</organism>
<name>A0ABY6K5I7_9ARAC</name>
<keyword evidence="7 8" id="KW-1015">Disulfide bond</keyword>
<feature type="disulfide bond" evidence="8">
    <location>
        <begin position="114"/>
        <end position="129"/>
    </location>
</feature>
<dbReference type="PROSITE" id="PS50068">
    <property type="entry name" value="LDLRA_2"/>
    <property type="match status" value="2"/>
</dbReference>
<dbReference type="SMART" id="SM00192">
    <property type="entry name" value="LDLa"/>
    <property type="match status" value="2"/>
</dbReference>
<dbReference type="InterPro" id="IPR023415">
    <property type="entry name" value="LDLR_class-A_CS"/>
</dbReference>
<keyword evidence="3" id="KW-0812">Transmembrane</keyword>
<protein>
    <submittedName>
        <fullName evidence="9">Uncharacterized protein</fullName>
    </submittedName>
</protein>
<sequence>MLSYLLRLGKKTSLKKREGSLARRIGATRLGHCMLGAEVDCAQLENVGAGITCDGHAHRCRNGQCLPQYAFCNAVTDCADGSDEDLDTCEQGEKCPSHAFQCYNKRCRSSAILCSGMDGCGDGSDEDRCEVCCKFFYCRLHILQYQDFVVYLTQTLYKLGPCVWNYPLSHYTPLLKS</sequence>
<dbReference type="InterPro" id="IPR050685">
    <property type="entry name" value="LDLR"/>
</dbReference>
<feature type="disulfide bond" evidence="8">
    <location>
        <begin position="53"/>
        <end position="65"/>
    </location>
</feature>
<dbReference type="InterPro" id="IPR036055">
    <property type="entry name" value="LDL_receptor-like_sf"/>
</dbReference>
<comment type="subcellular location">
    <subcellularLocation>
        <location evidence="2">Endomembrane system</location>
    </subcellularLocation>
    <subcellularLocation>
        <location evidence="1">Membrane</location>
        <topology evidence="1">Single-pass membrane protein</topology>
    </subcellularLocation>
</comment>
<keyword evidence="6" id="KW-0472">Membrane</keyword>
<feature type="disulfide bond" evidence="8">
    <location>
        <begin position="102"/>
        <end position="120"/>
    </location>
</feature>
<feature type="disulfide bond" evidence="8">
    <location>
        <begin position="95"/>
        <end position="107"/>
    </location>
</feature>
<keyword evidence="4" id="KW-0677">Repeat</keyword>
<gene>
    <name evidence="9" type="ORF">LAZ67_2006519</name>
</gene>
<dbReference type="InterPro" id="IPR002172">
    <property type="entry name" value="LDrepeatLR_classA_rpt"/>
</dbReference>
<evidence type="ECO:0000256" key="5">
    <source>
        <dbReference type="ARBA" id="ARBA00022989"/>
    </source>
</evidence>
<dbReference type="SUPFAM" id="SSF57424">
    <property type="entry name" value="LDL receptor-like module"/>
    <property type="match status" value="2"/>
</dbReference>
<evidence type="ECO:0000313" key="9">
    <source>
        <dbReference type="EMBL" id="UYV64084.1"/>
    </source>
</evidence>
<evidence type="ECO:0000313" key="10">
    <source>
        <dbReference type="Proteomes" id="UP001235939"/>
    </source>
</evidence>
<evidence type="ECO:0000256" key="4">
    <source>
        <dbReference type="ARBA" id="ARBA00022737"/>
    </source>
</evidence>
<keyword evidence="5" id="KW-1133">Transmembrane helix</keyword>
<evidence type="ECO:0000256" key="8">
    <source>
        <dbReference type="PROSITE-ProRule" id="PRU00124"/>
    </source>
</evidence>
<dbReference type="Gene3D" id="4.10.400.10">
    <property type="entry name" value="Low-density Lipoprotein Receptor"/>
    <property type="match status" value="2"/>
</dbReference>
<evidence type="ECO:0000256" key="3">
    <source>
        <dbReference type="ARBA" id="ARBA00022692"/>
    </source>
</evidence>
<accession>A0ABY6K5I7</accession>
<evidence type="ECO:0000256" key="2">
    <source>
        <dbReference type="ARBA" id="ARBA00004308"/>
    </source>
</evidence>
<dbReference type="CDD" id="cd00112">
    <property type="entry name" value="LDLa"/>
    <property type="match status" value="2"/>
</dbReference>
<dbReference type="Pfam" id="PF00057">
    <property type="entry name" value="Ldl_recept_a"/>
    <property type="match status" value="2"/>
</dbReference>
<comment type="caution">
    <text evidence="8">Lacks conserved residue(s) required for the propagation of feature annotation.</text>
</comment>
<evidence type="ECO:0000256" key="6">
    <source>
        <dbReference type="ARBA" id="ARBA00023136"/>
    </source>
</evidence>
<dbReference type="PROSITE" id="PS01209">
    <property type="entry name" value="LDLRA_1"/>
    <property type="match status" value="1"/>
</dbReference>
<dbReference type="PANTHER" id="PTHR24270">
    <property type="entry name" value="LOW-DENSITY LIPOPROTEIN RECEPTOR-RELATED"/>
    <property type="match status" value="1"/>
</dbReference>